<sequence>MMLKLIRKRKRNWLGHWLRRNCLLKDALEGMENGRRVRGRRRYQIIDDIKIFGSYVETKRKAENRKDWRKLGLHSPSLRVPTYLAVEYATDKWNLVNVCSPEDLEKEEPIPPYTFSNWKAMTMDIYKDLQTTSGLKRATSCAHNRTAELLHKYSTPHREPNPGYGMEDDDDDDDVDDDDDDDDDDM</sequence>
<feature type="region of interest" description="Disordered" evidence="1">
    <location>
        <begin position="149"/>
        <end position="186"/>
    </location>
</feature>
<feature type="compositionally biased region" description="Acidic residues" evidence="1">
    <location>
        <begin position="166"/>
        <end position="186"/>
    </location>
</feature>
<evidence type="ECO:0000313" key="2">
    <source>
        <dbReference type="EMBL" id="KAJ4432710.1"/>
    </source>
</evidence>
<comment type="caution">
    <text evidence="2">The sequence shown here is derived from an EMBL/GenBank/DDBJ whole genome shotgun (WGS) entry which is preliminary data.</text>
</comment>
<feature type="compositionally biased region" description="Basic and acidic residues" evidence="1">
    <location>
        <begin position="149"/>
        <end position="160"/>
    </location>
</feature>
<evidence type="ECO:0000256" key="1">
    <source>
        <dbReference type="SAM" id="MobiDB-lite"/>
    </source>
</evidence>
<gene>
    <name evidence="2" type="ORF">ANN_21347</name>
</gene>
<organism evidence="2 3">
    <name type="scientific">Periplaneta americana</name>
    <name type="common">American cockroach</name>
    <name type="synonym">Blatta americana</name>
    <dbReference type="NCBI Taxonomy" id="6978"/>
    <lineage>
        <taxon>Eukaryota</taxon>
        <taxon>Metazoa</taxon>
        <taxon>Ecdysozoa</taxon>
        <taxon>Arthropoda</taxon>
        <taxon>Hexapoda</taxon>
        <taxon>Insecta</taxon>
        <taxon>Pterygota</taxon>
        <taxon>Neoptera</taxon>
        <taxon>Polyneoptera</taxon>
        <taxon>Dictyoptera</taxon>
        <taxon>Blattodea</taxon>
        <taxon>Blattoidea</taxon>
        <taxon>Blattidae</taxon>
        <taxon>Blattinae</taxon>
        <taxon>Periplaneta</taxon>
    </lineage>
</organism>
<dbReference type="Proteomes" id="UP001148838">
    <property type="component" value="Unassembled WGS sequence"/>
</dbReference>
<accession>A0ABQ8SFW3</accession>
<dbReference type="EMBL" id="JAJSOF020000029">
    <property type="protein sequence ID" value="KAJ4432710.1"/>
    <property type="molecule type" value="Genomic_DNA"/>
</dbReference>
<keyword evidence="3" id="KW-1185">Reference proteome</keyword>
<proteinExistence type="predicted"/>
<protein>
    <submittedName>
        <fullName evidence="2">Uncharacterized protein</fullName>
    </submittedName>
</protein>
<name>A0ABQ8SFW3_PERAM</name>
<reference evidence="2 3" key="1">
    <citation type="journal article" date="2022" name="Allergy">
        <title>Genome assembly and annotation of Periplaneta americana reveal a comprehensive cockroach allergen profile.</title>
        <authorList>
            <person name="Wang L."/>
            <person name="Xiong Q."/>
            <person name="Saelim N."/>
            <person name="Wang L."/>
            <person name="Nong W."/>
            <person name="Wan A.T."/>
            <person name="Shi M."/>
            <person name="Liu X."/>
            <person name="Cao Q."/>
            <person name="Hui J.H.L."/>
            <person name="Sookrung N."/>
            <person name="Leung T.F."/>
            <person name="Tungtrongchitr A."/>
            <person name="Tsui S.K.W."/>
        </authorList>
    </citation>
    <scope>NUCLEOTIDE SEQUENCE [LARGE SCALE GENOMIC DNA]</scope>
    <source>
        <strain evidence="2">PWHHKU_190912</strain>
    </source>
</reference>
<evidence type="ECO:0000313" key="3">
    <source>
        <dbReference type="Proteomes" id="UP001148838"/>
    </source>
</evidence>